<comment type="subcellular location">
    <subcellularLocation>
        <location evidence="8">Cytoplasm</location>
    </subcellularLocation>
</comment>
<dbReference type="GO" id="GO:0006633">
    <property type="term" value="P:fatty acid biosynthetic process"/>
    <property type="evidence" value="ECO:0007669"/>
    <property type="project" value="UniProtKB-UniRule"/>
</dbReference>
<evidence type="ECO:0000256" key="1">
    <source>
        <dbReference type="ARBA" id="ARBA00022516"/>
    </source>
</evidence>
<keyword evidence="2 8" id="KW-0808">Transferase</keyword>
<keyword evidence="7 8" id="KW-0275">Fatty acid biosynthesis</keyword>
<proteinExistence type="inferred from homology"/>
<feature type="domain" description="PAC" evidence="9">
    <location>
        <begin position="1"/>
        <end position="21"/>
    </location>
</feature>
<accession>A0A1G9I5R5</accession>
<keyword evidence="1 8" id="KW-0444">Lipid biosynthesis</keyword>
<protein>
    <recommendedName>
        <fullName evidence="8">Holo-[acyl-carrier-protein] synthase</fullName>
        <shortName evidence="8">Holo-ACP synthase</shortName>
        <ecNumber evidence="8">2.7.8.7</ecNumber>
    </recommendedName>
    <alternativeName>
        <fullName evidence="8">4'-phosphopantetheinyl transferase AcpS</fullName>
    </alternativeName>
</protein>
<sequence>MIVGLGIDLTELDRIESSLEKFGERFMRTFLTEKEISLVPEIKKIQHLAARFAAKEAAVKALGTGFAEGITFKCVEILNLKSGAPELIFNGKGLERSRELGVERILISITHGRDTAAAVVILEK</sequence>
<feature type="binding site" evidence="8">
    <location>
        <position position="8"/>
    </location>
    <ligand>
        <name>Mg(2+)</name>
        <dbReference type="ChEBI" id="CHEBI:18420"/>
    </ligand>
</feature>
<keyword evidence="8" id="KW-0963">Cytoplasm</keyword>
<dbReference type="HAMAP" id="MF_00101">
    <property type="entry name" value="AcpS"/>
    <property type="match status" value="1"/>
</dbReference>
<dbReference type="OrthoDB" id="517356at2"/>
<feature type="binding site" evidence="8">
    <location>
        <position position="56"/>
    </location>
    <ligand>
        <name>Mg(2+)</name>
        <dbReference type="ChEBI" id="CHEBI:18420"/>
    </ligand>
</feature>
<dbReference type="Pfam" id="PF01648">
    <property type="entry name" value="ACPS"/>
    <property type="match status" value="1"/>
</dbReference>
<evidence type="ECO:0000259" key="9">
    <source>
        <dbReference type="PROSITE" id="PS50113"/>
    </source>
</evidence>
<dbReference type="InterPro" id="IPR002582">
    <property type="entry name" value="ACPS"/>
</dbReference>
<evidence type="ECO:0000256" key="7">
    <source>
        <dbReference type="ARBA" id="ARBA00023160"/>
    </source>
</evidence>
<dbReference type="RefSeq" id="WP_092161488.1">
    <property type="nucleotide sequence ID" value="NZ_FNGA01000003.1"/>
</dbReference>
<keyword evidence="4 8" id="KW-0276">Fatty acid metabolism</keyword>
<dbReference type="EC" id="2.7.8.7" evidence="8"/>
<comment type="function">
    <text evidence="8">Transfers the 4'-phosphopantetheine moiety from coenzyme A to a Ser of acyl-carrier-protein.</text>
</comment>
<dbReference type="SUPFAM" id="SSF56214">
    <property type="entry name" value="4'-phosphopantetheinyl transferase"/>
    <property type="match status" value="1"/>
</dbReference>
<dbReference type="Proteomes" id="UP000199053">
    <property type="component" value="Unassembled WGS sequence"/>
</dbReference>
<dbReference type="NCBIfam" id="NF011251">
    <property type="entry name" value="PRK14657.1"/>
    <property type="match status" value="1"/>
</dbReference>
<comment type="catalytic activity">
    <reaction evidence="8">
        <text>apo-[ACP] + CoA = holo-[ACP] + adenosine 3',5'-bisphosphate + H(+)</text>
        <dbReference type="Rhea" id="RHEA:12068"/>
        <dbReference type="Rhea" id="RHEA-COMP:9685"/>
        <dbReference type="Rhea" id="RHEA-COMP:9690"/>
        <dbReference type="ChEBI" id="CHEBI:15378"/>
        <dbReference type="ChEBI" id="CHEBI:29999"/>
        <dbReference type="ChEBI" id="CHEBI:57287"/>
        <dbReference type="ChEBI" id="CHEBI:58343"/>
        <dbReference type="ChEBI" id="CHEBI:64479"/>
        <dbReference type="EC" id="2.7.8.7"/>
    </reaction>
</comment>
<evidence type="ECO:0000256" key="2">
    <source>
        <dbReference type="ARBA" id="ARBA00022679"/>
    </source>
</evidence>
<dbReference type="GO" id="GO:0008897">
    <property type="term" value="F:holo-[acyl-carrier-protein] synthase activity"/>
    <property type="evidence" value="ECO:0007669"/>
    <property type="project" value="UniProtKB-UniRule"/>
</dbReference>
<keyword evidence="6 8" id="KW-0443">Lipid metabolism</keyword>
<dbReference type="InterPro" id="IPR000700">
    <property type="entry name" value="PAS-assoc_C"/>
</dbReference>
<evidence type="ECO:0000256" key="3">
    <source>
        <dbReference type="ARBA" id="ARBA00022723"/>
    </source>
</evidence>
<dbReference type="AlphaFoldDB" id="A0A1G9I5R5"/>
<dbReference type="GO" id="GO:0005737">
    <property type="term" value="C:cytoplasm"/>
    <property type="evidence" value="ECO:0007669"/>
    <property type="project" value="UniProtKB-SubCell"/>
</dbReference>
<organism evidence="10 11">
    <name type="scientific">Maridesulfovibrio ferrireducens</name>
    <dbReference type="NCBI Taxonomy" id="246191"/>
    <lineage>
        <taxon>Bacteria</taxon>
        <taxon>Pseudomonadati</taxon>
        <taxon>Thermodesulfobacteriota</taxon>
        <taxon>Desulfovibrionia</taxon>
        <taxon>Desulfovibrionales</taxon>
        <taxon>Desulfovibrionaceae</taxon>
        <taxon>Maridesulfovibrio</taxon>
    </lineage>
</organism>
<evidence type="ECO:0000256" key="8">
    <source>
        <dbReference type="HAMAP-Rule" id="MF_00101"/>
    </source>
</evidence>
<dbReference type="NCBIfam" id="TIGR00556">
    <property type="entry name" value="pantethn_trn"/>
    <property type="match status" value="1"/>
</dbReference>
<dbReference type="InterPro" id="IPR004568">
    <property type="entry name" value="Ppantetheine-prot_Trfase_dom"/>
</dbReference>
<dbReference type="EMBL" id="FNGA01000003">
    <property type="protein sequence ID" value="SDL20442.1"/>
    <property type="molecule type" value="Genomic_DNA"/>
</dbReference>
<name>A0A1G9I5R5_9BACT</name>
<evidence type="ECO:0000313" key="10">
    <source>
        <dbReference type="EMBL" id="SDL20442.1"/>
    </source>
</evidence>
<dbReference type="GO" id="GO:0000287">
    <property type="term" value="F:magnesium ion binding"/>
    <property type="evidence" value="ECO:0007669"/>
    <property type="project" value="UniProtKB-UniRule"/>
</dbReference>
<evidence type="ECO:0000256" key="5">
    <source>
        <dbReference type="ARBA" id="ARBA00022842"/>
    </source>
</evidence>
<dbReference type="Gene3D" id="3.90.470.20">
    <property type="entry name" value="4'-phosphopantetheinyl transferase domain"/>
    <property type="match status" value="1"/>
</dbReference>
<dbReference type="InterPro" id="IPR037143">
    <property type="entry name" value="4-PPantetheinyl_Trfase_dom_sf"/>
</dbReference>
<evidence type="ECO:0000256" key="6">
    <source>
        <dbReference type="ARBA" id="ARBA00023098"/>
    </source>
</evidence>
<dbReference type="PROSITE" id="PS50113">
    <property type="entry name" value="PAC"/>
    <property type="match status" value="1"/>
</dbReference>
<comment type="cofactor">
    <cofactor evidence="8">
        <name>Mg(2+)</name>
        <dbReference type="ChEBI" id="CHEBI:18420"/>
    </cofactor>
</comment>
<dbReference type="STRING" id="246191.SAMN05660337_2455"/>
<reference evidence="11" key="1">
    <citation type="submission" date="2016-10" db="EMBL/GenBank/DDBJ databases">
        <authorList>
            <person name="Varghese N."/>
            <person name="Submissions S."/>
        </authorList>
    </citation>
    <scope>NUCLEOTIDE SEQUENCE [LARGE SCALE GENOMIC DNA]</scope>
    <source>
        <strain evidence="11">DSM 16995</strain>
    </source>
</reference>
<keyword evidence="11" id="KW-1185">Reference proteome</keyword>
<keyword evidence="3 8" id="KW-0479">Metal-binding</keyword>
<dbReference type="NCBIfam" id="TIGR00516">
    <property type="entry name" value="acpS"/>
    <property type="match status" value="1"/>
</dbReference>
<comment type="similarity">
    <text evidence="8">Belongs to the P-Pant transferase superfamily. AcpS family.</text>
</comment>
<evidence type="ECO:0000313" key="11">
    <source>
        <dbReference type="Proteomes" id="UP000199053"/>
    </source>
</evidence>
<keyword evidence="5 8" id="KW-0460">Magnesium</keyword>
<evidence type="ECO:0000256" key="4">
    <source>
        <dbReference type="ARBA" id="ARBA00022832"/>
    </source>
</evidence>
<dbReference type="InterPro" id="IPR008278">
    <property type="entry name" value="4-PPantetheinyl_Trfase_dom"/>
</dbReference>
<gene>
    <name evidence="8" type="primary">acpS</name>
    <name evidence="10" type="ORF">SAMN05660337_2455</name>
</gene>